<dbReference type="PRINTS" id="PR00598">
    <property type="entry name" value="HTHMARR"/>
</dbReference>
<evidence type="ECO:0000259" key="4">
    <source>
        <dbReference type="PROSITE" id="PS50995"/>
    </source>
</evidence>
<dbReference type="InterPro" id="IPR000835">
    <property type="entry name" value="HTH_MarR-typ"/>
</dbReference>
<organism evidence="5 6">
    <name type="scientific">Larsenimonas rhizosphaerae</name>
    <dbReference type="NCBI Taxonomy" id="2944682"/>
    <lineage>
        <taxon>Bacteria</taxon>
        <taxon>Pseudomonadati</taxon>
        <taxon>Pseudomonadota</taxon>
        <taxon>Gammaproteobacteria</taxon>
        <taxon>Oceanospirillales</taxon>
        <taxon>Halomonadaceae</taxon>
        <taxon>Larsenimonas</taxon>
    </lineage>
</organism>
<sequence length="140" mass="15802">MQGTTLNSLIGYHLRRTSTLVTSHLVDTLKPLGLRPVTFSILCLLREAPGLTSSDITRRLGLKSANTATLLGELEARGWIERRDDEKDRRVTHLHLTDTAVTTLEEALTLAREHEEDRFSALDSTERQTLKALLARVWQE</sequence>
<dbReference type="GO" id="GO:0003700">
    <property type="term" value="F:DNA-binding transcription factor activity"/>
    <property type="evidence" value="ECO:0007669"/>
    <property type="project" value="InterPro"/>
</dbReference>
<reference evidence="5" key="1">
    <citation type="submission" date="2022-11" db="EMBL/GenBank/DDBJ databases">
        <title>Larsenimonas rhizosphaerae sp. nov., isolated from a tidal mudflat.</title>
        <authorList>
            <person name="Lee S.D."/>
            <person name="Kim I.S."/>
        </authorList>
    </citation>
    <scope>NUCLEOTIDE SEQUENCE</scope>
    <source>
        <strain evidence="5">GH2-1</strain>
    </source>
</reference>
<accession>A0AA41ZM79</accession>
<evidence type="ECO:0000256" key="3">
    <source>
        <dbReference type="ARBA" id="ARBA00023163"/>
    </source>
</evidence>
<keyword evidence="2" id="KW-0238">DNA-binding</keyword>
<dbReference type="InterPro" id="IPR036390">
    <property type="entry name" value="WH_DNA-bd_sf"/>
</dbReference>
<evidence type="ECO:0000256" key="1">
    <source>
        <dbReference type="ARBA" id="ARBA00023015"/>
    </source>
</evidence>
<dbReference type="Pfam" id="PF01047">
    <property type="entry name" value="MarR"/>
    <property type="match status" value="1"/>
</dbReference>
<dbReference type="PANTHER" id="PTHR42756:SF1">
    <property type="entry name" value="TRANSCRIPTIONAL REPRESSOR OF EMRAB OPERON"/>
    <property type="match status" value="1"/>
</dbReference>
<dbReference type="EMBL" id="JAPIVE010000003">
    <property type="protein sequence ID" value="MCX2524756.1"/>
    <property type="molecule type" value="Genomic_DNA"/>
</dbReference>
<keyword evidence="1" id="KW-0805">Transcription regulation</keyword>
<dbReference type="PANTHER" id="PTHR42756">
    <property type="entry name" value="TRANSCRIPTIONAL REGULATOR, MARR"/>
    <property type="match status" value="1"/>
</dbReference>
<dbReference type="AlphaFoldDB" id="A0AA41ZM79"/>
<keyword evidence="6" id="KW-1185">Reference proteome</keyword>
<dbReference type="Proteomes" id="UP001165678">
    <property type="component" value="Unassembled WGS sequence"/>
</dbReference>
<dbReference type="GO" id="GO:0003677">
    <property type="term" value="F:DNA binding"/>
    <property type="evidence" value="ECO:0007669"/>
    <property type="project" value="UniProtKB-KW"/>
</dbReference>
<dbReference type="InterPro" id="IPR036388">
    <property type="entry name" value="WH-like_DNA-bd_sf"/>
</dbReference>
<name>A0AA41ZM79_9GAMM</name>
<evidence type="ECO:0000313" key="6">
    <source>
        <dbReference type="Proteomes" id="UP001165678"/>
    </source>
</evidence>
<proteinExistence type="predicted"/>
<dbReference type="SMART" id="SM00347">
    <property type="entry name" value="HTH_MARR"/>
    <property type="match status" value="1"/>
</dbReference>
<feature type="domain" description="HTH marR-type" evidence="4">
    <location>
        <begin position="7"/>
        <end position="139"/>
    </location>
</feature>
<keyword evidence="3" id="KW-0804">Transcription</keyword>
<dbReference type="Gene3D" id="1.10.10.10">
    <property type="entry name" value="Winged helix-like DNA-binding domain superfamily/Winged helix DNA-binding domain"/>
    <property type="match status" value="1"/>
</dbReference>
<gene>
    <name evidence="5" type="ORF">OQ287_10950</name>
</gene>
<evidence type="ECO:0000313" key="5">
    <source>
        <dbReference type="EMBL" id="MCX2524756.1"/>
    </source>
</evidence>
<dbReference type="RefSeq" id="WP_250939317.1">
    <property type="nucleotide sequence ID" value="NZ_JAMLJK010000004.1"/>
</dbReference>
<dbReference type="SUPFAM" id="SSF46785">
    <property type="entry name" value="Winged helix' DNA-binding domain"/>
    <property type="match status" value="1"/>
</dbReference>
<dbReference type="PROSITE" id="PS50995">
    <property type="entry name" value="HTH_MARR_2"/>
    <property type="match status" value="1"/>
</dbReference>
<comment type="caution">
    <text evidence="5">The sequence shown here is derived from an EMBL/GenBank/DDBJ whole genome shotgun (WGS) entry which is preliminary data.</text>
</comment>
<evidence type="ECO:0000256" key="2">
    <source>
        <dbReference type="ARBA" id="ARBA00023125"/>
    </source>
</evidence>
<protein>
    <submittedName>
        <fullName evidence="5">MarR family transcriptional regulator</fullName>
    </submittedName>
</protein>